<dbReference type="EC" id="2.1.1.72" evidence="1"/>
<evidence type="ECO:0000313" key="5">
    <source>
        <dbReference type="EMBL" id="SET79809.1"/>
    </source>
</evidence>
<accession>A0A1I0H847</accession>
<dbReference type="Gene3D" id="3.40.50.150">
    <property type="entry name" value="Vaccinia Virus protein VP39"/>
    <property type="match status" value="1"/>
</dbReference>
<dbReference type="GO" id="GO:0009007">
    <property type="term" value="F:site-specific DNA-methyltransferase (adenine-specific) activity"/>
    <property type="evidence" value="ECO:0007669"/>
    <property type="project" value="UniProtKB-EC"/>
</dbReference>
<dbReference type="STRING" id="430453.SAMN04487962_12521"/>
<evidence type="ECO:0000256" key="1">
    <source>
        <dbReference type="ARBA" id="ARBA00011900"/>
    </source>
</evidence>
<dbReference type="InterPro" id="IPR050953">
    <property type="entry name" value="N4_N6_ade-DNA_methylase"/>
</dbReference>
<dbReference type="EMBL" id="FOHZ01000025">
    <property type="protein sequence ID" value="SET79809.1"/>
    <property type="molecule type" value="Genomic_DNA"/>
</dbReference>
<sequence>MAKSKNNQIKSKDRVKDLAEVYTNEREVNAMLDLIPLKTPDTIIKYKYLEPACGNGNFLIEILRRKLARINEKYSAGPLKTYEFFIVRILTTIYGIDICPENVSESRERLTKEIEKQFQEVRGSEVSEALLSVIRYILERNIIVGDAINATEKMAVVDYKIKGREIEQRFYRFSDLSKDKAMPMVVVPHKHFMKLAY</sequence>
<name>A0A1I0H847_9GAMM</name>
<evidence type="ECO:0000313" key="6">
    <source>
        <dbReference type="Proteomes" id="UP000198762"/>
    </source>
</evidence>
<protein>
    <recommendedName>
        <fullName evidence="1">site-specific DNA-methyltransferase (adenine-specific)</fullName>
        <ecNumber evidence="1">2.1.1.72</ecNumber>
    </recommendedName>
</protein>
<evidence type="ECO:0000256" key="3">
    <source>
        <dbReference type="ARBA" id="ARBA00022679"/>
    </source>
</evidence>
<evidence type="ECO:0000256" key="4">
    <source>
        <dbReference type="ARBA" id="ARBA00047942"/>
    </source>
</evidence>
<dbReference type="PANTHER" id="PTHR33841">
    <property type="entry name" value="DNA METHYLTRANSFERASE YEEA-RELATED"/>
    <property type="match status" value="1"/>
</dbReference>
<evidence type="ECO:0000256" key="2">
    <source>
        <dbReference type="ARBA" id="ARBA00022603"/>
    </source>
</evidence>
<organism evidence="5 6">
    <name type="scientific">Marinobacter segnicrescens</name>
    <dbReference type="NCBI Taxonomy" id="430453"/>
    <lineage>
        <taxon>Bacteria</taxon>
        <taxon>Pseudomonadati</taxon>
        <taxon>Pseudomonadota</taxon>
        <taxon>Gammaproteobacteria</taxon>
        <taxon>Pseudomonadales</taxon>
        <taxon>Marinobacteraceae</taxon>
        <taxon>Marinobacter</taxon>
    </lineage>
</organism>
<reference evidence="6" key="1">
    <citation type="submission" date="2016-10" db="EMBL/GenBank/DDBJ databases">
        <authorList>
            <person name="Varghese N."/>
            <person name="Submissions S."/>
        </authorList>
    </citation>
    <scope>NUCLEOTIDE SEQUENCE [LARGE SCALE GENOMIC DNA]</scope>
    <source>
        <strain evidence="6">CGMCC 1.6489</strain>
    </source>
</reference>
<keyword evidence="6" id="KW-1185">Reference proteome</keyword>
<proteinExistence type="predicted"/>
<comment type="catalytic activity">
    <reaction evidence="4">
        <text>a 2'-deoxyadenosine in DNA + S-adenosyl-L-methionine = an N(6)-methyl-2'-deoxyadenosine in DNA + S-adenosyl-L-homocysteine + H(+)</text>
        <dbReference type="Rhea" id="RHEA:15197"/>
        <dbReference type="Rhea" id="RHEA-COMP:12418"/>
        <dbReference type="Rhea" id="RHEA-COMP:12419"/>
        <dbReference type="ChEBI" id="CHEBI:15378"/>
        <dbReference type="ChEBI" id="CHEBI:57856"/>
        <dbReference type="ChEBI" id="CHEBI:59789"/>
        <dbReference type="ChEBI" id="CHEBI:90615"/>
        <dbReference type="ChEBI" id="CHEBI:90616"/>
        <dbReference type="EC" id="2.1.1.72"/>
    </reaction>
</comment>
<dbReference type="SUPFAM" id="SSF53335">
    <property type="entry name" value="S-adenosyl-L-methionine-dependent methyltransferases"/>
    <property type="match status" value="1"/>
</dbReference>
<keyword evidence="2" id="KW-0489">Methyltransferase</keyword>
<dbReference type="RefSeq" id="WP_091854394.1">
    <property type="nucleotide sequence ID" value="NZ_FOHZ01000025.1"/>
</dbReference>
<dbReference type="GO" id="GO:0032259">
    <property type="term" value="P:methylation"/>
    <property type="evidence" value="ECO:0007669"/>
    <property type="project" value="UniProtKB-KW"/>
</dbReference>
<dbReference type="Proteomes" id="UP000198762">
    <property type="component" value="Unassembled WGS sequence"/>
</dbReference>
<dbReference type="InterPro" id="IPR029063">
    <property type="entry name" value="SAM-dependent_MTases_sf"/>
</dbReference>
<gene>
    <name evidence="5" type="ORF">SAMN04487962_12521</name>
</gene>
<dbReference type="OrthoDB" id="9782445at2"/>
<keyword evidence="3" id="KW-0808">Transferase</keyword>
<dbReference type="AlphaFoldDB" id="A0A1I0H847"/>
<dbReference type="PANTHER" id="PTHR33841:SF1">
    <property type="entry name" value="DNA METHYLTRANSFERASE A"/>
    <property type="match status" value="1"/>
</dbReference>